<evidence type="ECO:0008006" key="5">
    <source>
        <dbReference type="Google" id="ProtNLM"/>
    </source>
</evidence>
<sequence length="279" mass="29467">SRLWPELICRREAERAAPVTILTHPRRYPRLIARSDTRPLGRLQKMMRRDSPVCSTADEWEPPRSSGASPASSAEAGPLKLAGRASGRQVKRQRLQSLHGYVARTVVVTVAASAAVLDTMPEGPPDSARGPSAAPLPGGSFLLDLAAKVPALLRSALQGAGACAREAFGGLSAALGEPPRRPFEDPSAPGGLPWVADVAMVCCILAVVMFVLAFATMPRGCEVGEDPDAVHEEDPAEQTGFARIRARLFRVIVVAIMPAAAGATLNAKRALIPALLCSF</sequence>
<evidence type="ECO:0000313" key="4">
    <source>
        <dbReference type="Proteomes" id="UP001189429"/>
    </source>
</evidence>
<evidence type="ECO:0000256" key="2">
    <source>
        <dbReference type="SAM" id="Phobius"/>
    </source>
</evidence>
<accession>A0ABN9QLG7</accession>
<comment type="caution">
    <text evidence="3">The sequence shown here is derived from an EMBL/GenBank/DDBJ whole genome shotgun (WGS) entry which is preliminary data.</text>
</comment>
<organism evidence="3 4">
    <name type="scientific">Prorocentrum cordatum</name>
    <dbReference type="NCBI Taxonomy" id="2364126"/>
    <lineage>
        <taxon>Eukaryota</taxon>
        <taxon>Sar</taxon>
        <taxon>Alveolata</taxon>
        <taxon>Dinophyceae</taxon>
        <taxon>Prorocentrales</taxon>
        <taxon>Prorocentraceae</taxon>
        <taxon>Prorocentrum</taxon>
    </lineage>
</organism>
<protein>
    <recommendedName>
        <fullName evidence="5">Amino acid transporter</fullName>
    </recommendedName>
</protein>
<feature type="region of interest" description="Disordered" evidence="1">
    <location>
        <begin position="47"/>
        <end position="76"/>
    </location>
</feature>
<evidence type="ECO:0000313" key="3">
    <source>
        <dbReference type="EMBL" id="CAK0804309.1"/>
    </source>
</evidence>
<keyword evidence="2" id="KW-0812">Transmembrane</keyword>
<keyword evidence="2" id="KW-0472">Membrane</keyword>
<dbReference type="EMBL" id="CAUYUJ010003208">
    <property type="protein sequence ID" value="CAK0804309.1"/>
    <property type="molecule type" value="Genomic_DNA"/>
</dbReference>
<feature type="transmembrane region" description="Helical" evidence="2">
    <location>
        <begin position="248"/>
        <end position="265"/>
    </location>
</feature>
<feature type="non-terminal residue" evidence="3">
    <location>
        <position position="1"/>
    </location>
</feature>
<keyword evidence="4" id="KW-1185">Reference proteome</keyword>
<dbReference type="Proteomes" id="UP001189429">
    <property type="component" value="Unassembled WGS sequence"/>
</dbReference>
<gene>
    <name evidence="3" type="ORF">PCOR1329_LOCUS11157</name>
</gene>
<keyword evidence="2" id="KW-1133">Transmembrane helix</keyword>
<reference evidence="3" key="1">
    <citation type="submission" date="2023-10" db="EMBL/GenBank/DDBJ databases">
        <authorList>
            <person name="Chen Y."/>
            <person name="Shah S."/>
            <person name="Dougan E. K."/>
            <person name="Thang M."/>
            <person name="Chan C."/>
        </authorList>
    </citation>
    <scope>NUCLEOTIDE SEQUENCE [LARGE SCALE GENOMIC DNA]</scope>
</reference>
<feature type="transmembrane region" description="Helical" evidence="2">
    <location>
        <begin position="98"/>
        <end position="117"/>
    </location>
</feature>
<evidence type="ECO:0000256" key="1">
    <source>
        <dbReference type="SAM" id="MobiDB-lite"/>
    </source>
</evidence>
<feature type="transmembrane region" description="Helical" evidence="2">
    <location>
        <begin position="194"/>
        <end position="215"/>
    </location>
</feature>
<feature type="compositionally biased region" description="Low complexity" evidence="1">
    <location>
        <begin position="63"/>
        <end position="76"/>
    </location>
</feature>
<name>A0ABN9QLG7_9DINO</name>
<proteinExistence type="predicted"/>